<evidence type="ECO:0000313" key="4">
    <source>
        <dbReference type="EMBL" id="TWW02591.1"/>
    </source>
</evidence>
<dbReference type="Pfam" id="PF16344">
    <property type="entry name" value="FecR_C"/>
    <property type="match status" value="1"/>
</dbReference>
<organism evidence="4 5">
    <name type="scientific">Chitinophaga pinensis</name>
    <dbReference type="NCBI Taxonomy" id="79329"/>
    <lineage>
        <taxon>Bacteria</taxon>
        <taxon>Pseudomonadati</taxon>
        <taxon>Bacteroidota</taxon>
        <taxon>Chitinophagia</taxon>
        <taxon>Chitinophagales</taxon>
        <taxon>Chitinophagaceae</taxon>
        <taxon>Chitinophaga</taxon>
    </lineage>
</organism>
<keyword evidence="1" id="KW-1133">Transmembrane helix</keyword>
<dbReference type="AlphaFoldDB" id="A0A5C6LZ80"/>
<dbReference type="GO" id="GO:0016989">
    <property type="term" value="F:sigma factor antagonist activity"/>
    <property type="evidence" value="ECO:0007669"/>
    <property type="project" value="TreeGrafter"/>
</dbReference>
<dbReference type="Proteomes" id="UP000318815">
    <property type="component" value="Unassembled WGS sequence"/>
</dbReference>
<dbReference type="EMBL" id="VOHS01000001">
    <property type="protein sequence ID" value="TWW02591.1"/>
    <property type="molecule type" value="Genomic_DNA"/>
</dbReference>
<reference evidence="4 5" key="1">
    <citation type="submission" date="2019-08" db="EMBL/GenBank/DDBJ databases">
        <title>Whole genome sequencing of chitin degrading bacteria Chitinophaga pinensis YS16.</title>
        <authorList>
            <person name="Singh R.P."/>
            <person name="Manchanda G."/>
            <person name="Maurya I.K."/>
            <person name="Joshi N.K."/>
            <person name="Srivastava A.K."/>
        </authorList>
    </citation>
    <scope>NUCLEOTIDE SEQUENCE [LARGE SCALE GENOMIC DNA]</scope>
    <source>
        <strain evidence="4 5">YS-16</strain>
    </source>
</reference>
<accession>A0A5C6LZ80</accession>
<gene>
    <name evidence="4" type="ORF">FEF09_01935</name>
</gene>
<keyword evidence="1" id="KW-0812">Transmembrane</keyword>
<dbReference type="InterPro" id="IPR012373">
    <property type="entry name" value="Ferrdict_sens_TM"/>
</dbReference>
<name>A0A5C6LZ80_9BACT</name>
<dbReference type="InterPro" id="IPR032508">
    <property type="entry name" value="FecR_C"/>
</dbReference>
<feature type="domain" description="Protein FecR C-terminal" evidence="3">
    <location>
        <begin position="296"/>
        <end position="354"/>
    </location>
</feature>
<evidence type="ECO:0000259" key="2">
    <source>
        <dbReference type="Pfam" id="PF04773"/>
    </source>
</evidence>
<dbReference type="InterPro" id="IPR006860">
    <property type="entry name" value="FecR"/>
</dbReference>
<dbReference type="PIRSF" id="PIRSF018266">
    <property type="entry name" value="FecR"/>
    <property type="match status" value="1"/>
</dbReference>
<dbReference type="Pfam" id="PF04773">
    <property type="entry name" value="FecR"/>
    <property type="match status" value="1"/>
</dbReference>
<protein>
    <submittedName>
        <fullName evidence="4">DUF4974 domain-containing protein</fullName>
    </submittedName>
</protein>
<evidence type="ECO:0000313" key="5">
    <source>
        <dbReference type="Proteomes" id="UP000318815"/>
    </source>
</evidence>
<dbReference type="OrthoDB" id="643697at2"/>
<sequence>MGVINETDEQLLQNAFKEYPALKTEFEQLQQEYAIWSSEPAIQQLDSEADFALIEDKLKSRKLRKRNGLALSMLLVAASITAFVIFIYPLFTNHPDKIKSGQDVAINNTTLQLQLSNGEIVDLSAPQDSITVNGGTQLKNRNNSLTYSTKDKTNTTEQVNKLWVPPGMDYHITLSDGTLIFLNSATSLRFPFHFTGNTREVFVDGEAYLQVAKDQNRPFILHTPNGAVQVLGTSFNVNTYDPGLIKVSLVEGAVSFATANKQTILKPGQAITYLENKGTMLTALNENDLLWIKGRYKLDNTSMSEITKVLPRWYGVKVVIDNPATARKKFTGTILKAEPIQEFLDAIKLTTGAESYYKDGVLHIR</sequence>
<comment type="caution">
    <text evidence="4">The sequence shown here is derived from an EMBL/GenBank/DDBJ whole genome shotgun (WGS) entry which is preliminary data.</text>
</comment>
<dbReference type="PANTHER" id="PTHR30273:SF2">
    <property type="entry name" value="PROTEIN FECR"/>
    <property type="match status" value="1"/>
</dbReference>
<dbReference type="Gene3D" id="2.60.120.1440">
    <property type="match status" value="1"/>
</dbReference>
<evidence type="ECO:0000256" key="1">
    <source>
        <dbReference type="SAM" id="Phobius"/>
    </source>
</evidence>
<feature type="domain" description="FecR protein" evidence="2">
    <location>
        <begin position="164"/>
        <end position="254"/>
    </location>
</feature>
<keyword evidence="5" id="KW-1185">Reference proteome</keyword>
<keyword evidence="1" id="KW-0472">Membrane</keyword>
<feature type="transmembrane region" description="Helical" evidence="1">
    <location>
        <begin position="69"/>
        <end position="91"/>
    </location>
</feature>
<proteinExistence type="predicted"/>
<dbReference type="PANTHER" id="PTHR30273">
    <property type="entry name" value="PERIPLASMIC SIGNAL SENSOR AND SIGMA FACTOR ACTIVATOR FECR-RELATED"/>
    <property type="match status" value="1"/>
</dbReference>
<dbReference type="Gene3D" id="3.55.50.30">
    <property type="match status" value="1"/>
</dbReference>
<evidence type="ECO:0000259" key="3">
    <source>
        <dbReference type="Pfam" id="PF16344"/>
    </source>
</evidence>